<feature type="transmembrane region" description="Helical" evidence="1">
    <location>
        <begin position="130"/>
        <end position="152"/>
    </location>
</feature>
<dbReference type="EMBL" id="BLLF01004014">
    <property type="protein sequence ID" value="GFH28740.1"/>
    <property type="molecule type" value="Genomic_DNA"/>
</dbReference>
<name>A0A6A0A7W6_HAELA</name>
<feature type="non-terminal residue" evidence="3">
    <location>
        <position position="174"/>
    </location>
</feature>
<protein>
    <recommendedName>
        <fullName evidence="2">CSC1/OSCA1-like 7TM region domain-containing protein</fullName>
    </recommendedName>
</protein>
<organism evidence="3 4">
    <name type="scientific">Haematococcus lacustris</name>
    <name type="common">Green alga</name>
    <name type="synonym">Haematococcus pluvialis</name>
    <dbReference type="NCBI Taxonomy" id="44745"/>
    <lineage>
        <taxon>Eukaryota</taxon>
        <taxon>Viridiplantae</taxon>
        <taxon>Chlorophyta</taxon>
        <taxon>core chlorophytes</taxon>
        <taxon>Chlorophyceae</taxon>
        <taxon>CS clade</taxon>
        <taxon>Chlamydomonadales</taxon>
        <taxon>Haematococcaceae</taxon>
        <taxon>Haematococcus</taxon>
    </lineage>
</organism>
<sequence length="174" mass="20173">IFTLLGTSLPTSSNFFISYLLFRAFVGIPARLLIPHVGVRLFLVRRYLRCSRFITERDKALLYAPVSPRYGFEFGMITIVFLIGCAFCVVSPLLLPLCCIFFMMSWLFWRYSLLYVYVRKYEGGGQMWPFVFHRVVLCLYICSLFSACVLVVKGAYTQALLLLVTMPLMLYRFS</sequence>
<feature type="domain" description="CSC1/OSCA1-like 7TM region" evidence="2">
    <location>
        <begin position="1"/>
        <end position="146"/>
    </location>
</feature>
<dbReference type="InterPro" id="IPR003864">
    <property type="entry name" value="CSC1/OSCA1-like_7TM"/>
</dbReference>
<keyword evidence="1" id="KW-1133">Transmembrane helix</keyword>
<keyword evidence="1" id="KW-0472">Membrane</keyword>
<keyword evidence="1" id="KW-0812">Transmembrane</keyword>
<evidence type="ECO:0000313" key="4">
    <source>
        <dbReference type="Proteomes" id="UP000485058"/>
    </source>
</evidence>
<feature type="transmembrane region" description="Helical" evidence="1">
    <location>
        <begin position="74"/>
        <end position="94"/>
    </location>
</feature>
<dbReference type="GO" id="GO:0005227">
    <property type="term" value="F:calcium-activated cation channel activity"/>
    <property type="evidence" value="ECO:0007669"/>
    <property type="project" value="InterPro"/>
</dbReference>
<dbReference type="Proteomes" id="UP000485058">
    <property type="component" value="Unassembled WGS sequence"/>
</dbReference>
<feature type="transmembrane region" description="Helical" evidence="1">
    <location>
        <begin position="20"/>
        <end position="43"/>
    </location>
</feature>
<dbReference type="InterPro" id="IPR045122">
    <property type="entry name" value="Csc1-like"/>
</dbReference>
<evidence type="ECO:0000313" key="3">
    <source>
        <dbReference type="EMBL" id="GFH28740.1"/>
    </source>
</evidence>
<comment type="caution">
    <text evidence="3">The sequence shown here is derived from an EMBL/GenBank/DDBJ whole genome shotgun (WGS) entry which is preliminary data.</text>
</comment>
<feature type="non-terminal residue" evidence="3">
    <location>
        <position position="1"/>
    </location>
</feature>
<proteinExistence type="predicted"/>
<dbReference type="GO" id="GO:0005886">
    <property type="term" value="C:plasma membrane"/>
    <property type="evidence" value="ECO:0007669"/>
    <property type="project" value="TreeGrafter"/>
</dbReference>
<evidence type="ECO:0000259" key="2">
    <source>
        <dbReference type="Pfam" id="PF02714"/>
    </source>
</evidence>
<keyword evidence="4" id="KW-1185">Reference proteome</keyword>
<dbReference type="AlphaFoldDB" id="A0A6A0A7W6"/>
<dbReference type="PANTHER" id="PTHR13018:SF5">
    <property type="entry name" value="RE44586P"/>
    <property type="match status" value="1"/>
</dbReference>
<reference evidence="3 4" key="1">
    <citation type="submission" date="2020-02" db="EMBL/GenBank/DDBJ databases">
        <title>Draft genome sequence of Haematococcus lacustris strain NIES-144.</title>
        <authorList>
            <person name="Morimoto D."/>
            <person name="Nakagawa S."/>
            <person name="Yoshida T."/>
            <person name="Sawayama S."/>
        </authorList>
    </citation>
    <scope>NUCLEOTIDE SEQUENCE [LARGE SCALE GENOMIC DNA]</scope>
    <source>
        <strain evidence="3 4">NIES-144</strain>
    </source>
</reference>
<evidence type="ECO:0000256" key="1">
    <source>
        <dbReference type="SAM" id="Phobius"/>
    </source>
</evidence>
<dbReference type="PANTHER" id="PTHR13018">
    <property type="entry name" value="PROBABLE MEMBRANE PROTEIN DUF221-RELATED"/>
    <property type="match status" value="1"/>
</dbReference>
<accession>A0A6A0A7W6</accession>
<dbReference type="Pfam" id="PF02714">
    <property type="entry name" value="RSN1_7TM"/>
    <property type="match status" value="1"/>
</dbReference>
<gene>
    <name evidence="3" type="ORF">HaLaN_27281</name>
</gene>